<organism evidence="5 6">
    <name type="scientific">Chrysochromulina tobinii</name>
    <dbReference type="NCBI Taxonomy" id="1460289"/>
    <lineage>
        <taxon>Eukaryota</taxon>
        <taxon>Haptista</taxon>
        <taxon>Haptophyta</taxon>
        <taxon>Prymnesiophyceae</taxon>
        <taxon>Prymnesiales</taxon>
        <taxon>Chrysochromulinaceae</taxon>
        <taxon>Chrysochromulina</taxon>
    </lineage>
</organism>
<dbReference type="PANTHER" id="PTHR43776">
    <property type="entry name" value="TRANSPORT ATP-BINDING PROTEIN"/>
    <property type="match status" value="1"/>
</dbReference>
<evidence type="ECO:0000256" key="2">
    <source>
        <dbReference type="ARBA" id="ARBA00022448"/>
    </source>
</evidence>
<keyword evidence="3" id="KW-0547">Nucleotide-binding</keyword>
<keyword evidence="4 5" id="KW-0067">ATP-binding</keyword>
<keyword evidence="2" id="KW-0813">Transport</keyword>
<dbReference type="Proteomes" id="UP000037460">
    <property type="component" value="Unassembled WGS sequence"/>
</dbReference>
<comment type="similarity">
    <text evidence="1">Belongs to the ABC transporter superfamily.</text>
</comment>
<comment type="caution">
    <text evidence="5">The sequence shown here is derived from an EMBL/GenBank/DDBJ whole genome shotgun (WGS) entry which is preliminary data.</text>
</comment>
<dbReference type="PANTHER" id="PTHR43776:SF7">
    <property type="entry name" value="D,D-DIPEPTIDE TRANSPORT ATP-BINDING PROTEIN DDPF-RELATED"/>
    <property type="match status" value="1"/>
</dbReference>
<reference evidence="6" key="1">
    <citation type="journal article" date="2015" name="PLoS Genet.">
        <title>Genome Sequence and Transcriptome Analyses of Chrysochromulina tobin: Metabolic Tools for Enhanced Algal Fitness in the Prominent Order Prymnesiales (Haptophyceae).</title>
        <authorList>
            <person name="Hovde B.T."/>
            <person name="Deodato C.R."/>
            <person name="Hunsperger H.M."/>
            <person name="Ryken S.A."/>
            <person name="Yost W."/>
            <person name="Jha R.K."/>
            <person name="Patterson J."/>
            <person name="Monnat R.J. Jr."/>
            <person name="Barlow S.B."/>
            <person name="Starkenburg S.R."/>
            <person name="Cattolico R.A."/>
        </authorList>
    </citation>
    <scope>NUCLEOTIDE SEQUENCE</scope>
    <source>
        <strain evidence="6">CCMP291</strain>
    </source>
</reference>
<keyword evidence="6" id="KW-1185">Reference proteome</keyword>
<evidence type="ECO:0000256" key="1">
    <source>
        <dbReference type="ARBA" id="ARBA00005417"/>
    </source>
</evidence>
<dbReference type="InterPro" id="IPR027417">
    <property type="entry name" value="P-loop_NTPase"/>
</dbReference>
<evidence type="ECO:0000256" key="4">
    <source>
        <dbReference type="ARBA" id="ARBA00022840"/>
    </source>
</evidence>
<gene>
    <name evidence="5" type="ORF">Ctob_007950</name>
</gene>
<evidence type="ECO:0000313" key="6">
    <source>
        <dbReference type="Proteomes" id="UP000037460"/>
    </source>
</evidence>
<dbReference type="OrthoDB" id="10268106at2759"/>
<evidence type="ECO:0000313" key="5">
    <source>
        <dbReference type="EMBL" id="KOO24689.1"/>
    </source>
</evidence>
<dbReference type="InterPro" id="IPR050319">
    <property type="entry name" value="ABC_transp_ATP-bind"/>
</dbReference>
<evidence type="ECO:0000256" key="3">
    <source>
        <dbReference type="ARBA" id="ARBA00022741"/>
    </source>
</evidence>
<protein>
    <submittedName>
        <fullName evidence="5">Nickel import ATP-binding protein</fullName>
    </submittedName>
</protein>
<dbReference type="AlphaFoldDB" id="A0A0M0JDL8"/>
<dbReference type="Gene3D" id="3.40.50.300">
    <property type="entry name" value="P-loop containing nucleotide triphosphate hydrolases"/>
    <property type="match status" value="1"/>
</dbReference>
<accession>A0A0M0JDL8</accession>
<dbReference type="SUPFAM" id="SSF52540">
    <property type="entry name" value="P-loop containing nucleoside triphosphate hydrolases"/>
    <property type="match status" value="1"/>
</dbReference>
<dbReference type="GO" id="GO:0005524">
    <property type="term" value="F:ATP binding"/>
    <property type="evidence" value="ECO:0007669"/>
    <property type="project" value="UniProtKB-KW"/>
</dbReference>
<dbReference type="EMBL" id="JWZX01003066">
    <property type="protein sequence ID" value="KOO24689.1"/>
    <property type="molecule type" value="Genomic_DNA"/>
</dbReference>
<name>A0A0M0JDL8_9EUKA</name>
<proteinExistence type="inferred from homology"/>
<sequence>MMADTGTPVGNAEQYLNDGLTCGELSGGQRHLVYLLSVLASRPRVLICDECLCSLDIDRQSSMLKLLQRLQLKFGLAIVFLTVDLTSFSLMCANEAAFMKNGRFIEGGQAHDMVERPQRKDTLVYITQCTENEDRSHGKNLRNAFQKGKSVFSL</sequence>